<sequence>EEKSAKSIQYDEAEQESVTVDSSPIAKLVSSIVDGAIDARASDIHIEPQGSDVRVRYRIDGTLRTTVNVPLSVQQEMVSHIKIMADMDISERRIPQDGHMTTSRDNQDYDLRVSSLPAIGGEKIVIRILNKDVDKWSLDEIVTSQDDNQKFRSIVNNPYGMLLLVGPTGCGKTTTLYAILQLLNTTERNIVTVEDPVEYRLDGITQVQVSPVAGRTFASALRSILRQDPDIILIGEIRDIETAEIAVSA</sequence>
<comment type="caution">
    <text evidence="4">The sequence shown here is derived from an EMBL/GenBank/DDBJ whole genome shotgun (WGS) entry which is preliminary data.</text>
</comment>
<dbReference type="AlphaFoldDB" id="X0XQ23"/>
<reference evidence="4" key="1">
    <citation type="journal article" date="2014" name="Front. Microbiol.">
        <title>High frequency of phylogenetically diverse reductive dehalogenase-homologous genes in deep subseafloor sedimentary metagenomes.</title>
        <authorList>
            <person name="Kawai M."/>
            <person name="Futagami T."/>
            <person name="Toyoda A."/>
            <person name="Takaki Y."/>
            <person name="Nishi S."/>
            <person name="Hori S."/>
            <person name="Arai W."/>
            <person name="Tsubouchi T."/>
            <person name="Morono Y."/>
            <person name="Uchiyama I."/>
            <person name="Ito T."/>
            <person name="Fujiyama A."/>
            <person name="Inagaki F."/>
            <person name="Takami H."/>
        </authorList>
    </citation>
    <scope>NUCLEOTIDE SEQUENCE</scope>
    <source>
        <strain evidence="4">Expedition CK06-06</strain>
    </source>
</reference>
<gene>
    <name evidence="4" type="ORF">S01H1_67455</name>
</gene>
<dbReference type="InterPro" id="IPR027417">
    <property type="entry name" value="P-loop_NTPase"/>
</dbReference>
<dbReference type="GO" id="GO:0005524">
    <property type="term" value="F:ATP binding"/>
    <property type="evidence" value="ECO:0007669"/>
    <property type="project" value="UniProtKB-KW"/>
</dbReference>
<dbReference type="CDD" id="cd01129">
    <property type="entry name" value="PulE-GspE-like"/>
    <property type="match status" value="1"/>
</dbReference>
<dbReference type="SUPFAM" id="SSF52540">
    <property type="entry name" value="P-loop containing nucleoside triphosphate hydrolases"/>
    <property type="match status" value="1"/>
</dbReference>
<protein>
    <recommendedName>
        <fullName evidence="3">Bacterial type II secretion system protein E domain-containing protein</fullName>
    </recommendedName>
</protein>
<dbReference type="EMBL" id="BARS01044677">
    <property type="protein sequence ID" value="GAG38763.1"/>
    <property type="molecule type" value="Genomic_DNA"/>
</dbReference>
<proteinExistence type="predicted"/>
<accession>X0XQ23</accession>
<dbReference type="PROSITE" id="PS00662">
    <property type="entry name" value="T2SP_E"/>
    <property type="match status" value="1"/>
</dbReference>
<dbReference type="GO" id="GO:0005886">
    <property type="term" value="C:plasma membrane"/>
    <property type="evidence" value="ECO:0007669"/>
    <property type="project" value="TreeGrafter"/>
</dbReference>
<feature type="non-terminal residue" evidence="4">
    <location>
        <position position="1"/>
    </location>
</feature>
<keyword evidence="1" id="KW-0547">Nucleotide-binding</keyword>
<keyword evidence="2" id="KW-0067">ATP-binding</keyword>
<dbReference type="Pfam" id="PF00437">
    <property type="entry name" value="T2SSE"/>
    <property type="match status" value="1"/>
</dbReference>
<evidence type="ECO:0000259" key="3">
    <source>
        <dbReference type="PROSITE" id="PS00662"/>
    </source>
</evidence>
<organism evidence="4">
    <name type="scientific">marine sediment metagenome</name>
    <dbReference type="NCBI Taxonomy" id="412755"/>
    <lineage>
        <taxon>unclassified sequences</taxon>
        <taxon>metagenomes</taxon>
        <taxon>ecological metagenomes</taxon>
    </lineage>
</organism>
<dbReference type="GO" id="GO:0016887">
    <property type="term" value="F:ATP hydrolysis activity"/>
    <property type="evidence" value="ECO:0007669"/>
    <property type="project" value="TreeGrafter"/>
</dbReference>
<evidence type="ECO:0000313" key="4">
    <source>
        <dbReference type="EMBL" id="GAG38763.1"/>
    </source>
</evidence>
<dbReference type="InterPro" id="IPR001482">
    <property type="entry name" value="T2SS/T4SS_dom"/>
</dbReference>
<dbReference type="PANTHER" id="PTHR30258">
    <property type="entry name" value="TYPE II SECRETION SYSTEM PROTEIN GSPE-RELATED"/>
    <property type="match status" value="1"/>
</dbReference>
<feature type="non-terminal residue" evidence="4">
    <location>
        <position position="249"/>
    </location>
</feature>
<dbReference type="Gene3D" id="3.30.450.90">
    <property type="match status" value="1"/>
</dbReference>
<evidence type="ECO:0000256" key="2">
    <source>
        <dbReference type="ARBA" id="ARBA00022840"/>
    </source>
</evidence>
<dbReference type="PANTHER" id="PTHR30258:SF3">
    <property type="entry name" value="SLL1921 PROTEIN"/>
    <property type="match status" value="1"/>
</dbReference>
<evidence type="ECO:0000256" key="1">
    <source>
        <dbReference type="ARBA" id="ARBA00022741"/>
    </source>
</evidence>
<feature type="domain" description="Bacterial type II secretion system protein E" evidence="3">
    <location>
        <begin position="225"/>
        <end position="239"/>
    </location>
</feature>
<dbReference type="Gene3D" id="3.40.50.300">
    <property type="entry name" value="P-loop containing nucleotide triphosphate hydrolases"/>
    <property type="match status" value="1"/>
</dbReference>
<name>X0XQ23_9ZZZZ</name>